<evidence type="ECO:0000256" key="12">
    <source>
        <dbReference type="HAMAP-Rule" id="MF_00365"/>
    </source>
</evidence>
<dbReference type="GO" id="GO:0000731">
    <property type="term" value="P:DNA synthesis involved in DNA repair"/>
    <property type="evidence" value="ECO:0007669"/>
    <property type="project" value="TreeGrafter"/>
</dbReference>
<dbReference type="EMBL" id="SUMG01000019">
    <property type="protein sequence ID" value="NBG89230.1"/>
    <property type="molecule type" value="Genomic_DNA"/>
</dbReference>
<comment type="caution">
    <text evidence="15">The sequence shown here is derived from an EMBL/GenBank/DDBJ whole genome shotgun (WGS) entry which is preliminary data.</text>
</comment>
<keyword evidence="7 12" id="KW-0227">DNA damage</keyword>
<gene>
    <name evidence="12 15" type="primary">recF</name>
    <name evidence="15" type="ORF">ISALK_12085</name>
</gene>
<dbReference type="Proteomes" id="UP000449710">
    <property type="component" value="Unassembled WGS sequence"/>
</dbReference>
<sequence>MHIEKIHLRNYRNYETLTLDFSSKINVFIGENAQGKTNLLEAIYFMAIGKSFRTSKDGDLIEIEKEGAYTKLLLCKNNGQEKRIEIGLDRLKNKKCKINGVPLDRVAELLGTLNVVIFSPEDLQIIKQGPSQRRDFIDGDLSQITPRYHHILGQYQKILKQRNQALKMKQFRRVDLEPWNTQLVHYGTEIILSRREFIKGLSILTRLMHRKITREKENLKLIYESSIPMEKEESAQEIKARFLRDLQGLEAEEIKRGITLLGPHRDDLEFEINGKNVKKFGSQGQQRTTVLSLKMAELELMKKETGEYPVLLLDDVMSELDEHRQKDLLQSLKNIQTFITSTSMESMEKIDEMNLYEVRGGKIKILQKSVS</sequence>
<accession>A0AA43XM40</accession>
<keyword evidence="10 12" id="KW-0234">DNA repair</keyword>
<comment type="similarity">
    <text evidence="2 12 13">Belongs to the RecF family.</text>
</comment>
<evidence type="ECO:0000313" key="16">
    <source>
        <dbReference type="Proteomes" id="UP000449710"/>
    </source>
</evidence>
<dbReference type="RefSeq" id="WP_160722690.1">
    <property type="nucleotide sequence ID" value="NZ_SUMG01000019.1"/>
</dbReference>
<evidence type="ECO:0000256" key="10">
    <source>
        <dbReference type="ARBA" id="ARBA00023204"/>
    </source>
</evidence>
<dbReference type="InterPro" id="IPR003395">
    <property type="entry name" value="RecF/RecN/SMC_N"/>
</dbReference>
<evidence type="ECO:0000256" key="4">
    <source>
        <dbReference type="ARBA" id="ARBA00022490"/>
    </source>
</evidence>
<dbReference type="GO" id="GO:0003697">
    <property type="term" value="F:single-stranded DNA binding"/>
    <property type="evidence" value="ECO:0007669"/>
    <property type="project" value="UniProtKB-UniRule"/>
</dbReference>
<dbReference type="GO" id="GO:0006260">
    <property type="term" value="P:DNA replication"/>
    <property type="evidence" value="ECO:0007669"/>
    <property type="project" value="UniProtKB-UniRule"/>
</dbReference>
<feature type="binding site" evidence="12">
    <location>
        <begin position="30"/>
        <end position="37"/>
    </location>
    <ligand>
        <name>ATP</name>
        <dbReference type="ChEBI" id="CHEBI:30616"/>
    </ligand>
</feature>
<dbReference type="Pfam" id="PF02463">
    <property type="entry name" value="SMC_N"/>
    <property type="match status" value="1"/>
</dbReference>
<evidence type="ECO:0000256" key="5">
    <source>
        <dbReference type="ARBA" id="ARBA00022705"/>
    </source>
</evidence>
<evidence type="ECO:0000256" key="2">
    <source>
        <dbReference type="ARBA" id="ARBA00008016"/>
    </source>
</evidence>
<name>A0AA43XM40_9CLOT</name>
<evidence type="ECO:0000256" key="11">
    <source>
        <dbReference type="ARBA" id="ARBA00023236"/>
    </source>
</evidence>
<dbReference type="CDD" id="cd03242">
    <property type="entry name" value="ABC_RecF"/>
    <property type="match status" value="1"/>
</dbReference>
<evidence type="ECO:0000256" key="6">
    <source>
        <dbReference type="ARBA" id="ARBA00022741"/>
    </source>
</evidence>
<reference evidence="15 16" key="1">
    <citation type="submission" date="2019-04" db="EMBL/GenBank/DDBJ databases">
        <title>Isachenkonia alkalipeptolytica gen. nov. sp. nov. a new anaerobic, alkiliphilic organothrophic bacterium capable to reduce synthesized ferrihydrite isolated from a soda lake.</title>
        <authorList>
            <person name="Toshchakov S.V."/>
            <person name="Zavarzina D.G."/>
            <person name="Zhilina T.N."/>
            <person name="Kostrikina N.A."/>
            <person name="Kublanov I.V."/>
        </authorList>
    </citation>
    <scope>NUCLEOTIDE SEQUENCE [LARGE SCALE GENOMIC DNA]</scope>
    <source>
        <strain evidence="15 16">Z-1701</strain>
    </source>
</reference>
<dbReference type="InterPro" id="IPR027417">
    <property type="entry name" value="P-loop_NTPase"/>
</dbReference>
<keyword evidence="6 12" id="KW-0547">Nucleotide-binding</keyword>
<keyword evidence="16" id="KW-1185">Reference proteome</keyword>
<comment type="function">
    <text evidence="12 13">The RecF protein is involved in DNA metabolism; it is required for DNA replication and normal SOS inducibility. RecF binds preferentially to single-stranded, linear DNA. It also seems to bind ATP.</text>
</comment>
<evidence type="ECO:0000256" key="13">
    <source>
        <dbReference type="RuleBase" id="RU000578"/>
    </source>
</evidence>
<dbReference type="PANTHER" id="PTHR32182:SF0">
    <property type="entry name" value="DNA REPLICATION AND REPAIR PROTEIN RECF"/>
    <property type="match status" value="1"/>
</dbReference>
<dbReference type="Gene3D" id="3.40.50.300">
    <property type="entry name" value="P-loop containing nucleotide triphosphate hydrolases"/>
    <property type="match status" value="1"/>
</dbReference>
<evidence type="ECO:0000256" key="1">
    <source>
        <dbReference type="ARBA" id="ARBA00004496"/>
    </source>
</evidence>
<dbReference type="Gene3D" id="1.20.1050.90">
    <property type="entry name" value="RecF/RecN/SMC, N-terminal domain"/>
    <property type="match status" value="1"/>
</dbReference>
<keyword evidence="8 12" id="KW-0067">ATP-binding</keyword>
<proteinExistence type="inferred from homology"/>
<evidence type="ECO:0000313" key="15">
    <source>
        <dbReference type="EMBL" id="NBG89230.1"/>
    </source>
</evidence>
<dbReference type="PROSITE" id="PS00618">
    <property type="entry name" value="RECF_2"/>
    <property type="match status" value="1"/>
</dbReference>
<dbReference type="NCBIfam" id="TIGR00611">
    <property type="entry name" value="recf"/>
    <property type="match status" value="1"/>
</dbReference>
<dbReference type="GO" id="GO:0006302">
    <property type="term" value="P:double-strand break repair"/>
    <property type="evidence" value="ECO:0007669"/>
    <property type="project" value="TreeGrafter"/>
</dbReference>
<dbReference type="GO" id="GO:0005524">
    <property type="term" value="F:ATP binding"/>
    <property type="evidence" value="ECO:0007669"/>
    <property type="project" value="UniProtKB-UniRule"/>
</dbReference>
<dbReference type="SUPFAM" id="SSF52540">
    <property type="entry name" value="P-loop containing nucleoside triphosphate hydrolases"/>
    <property type="match status" value="1"/>
</dbReference>
<protein>
    <recommendedName>
        <fullName evidence="3 12">DNA replication and repair protein RecF</fullName>
    </recommendedName>
</protein>
<dbReference type="HAMAP" id="MF_00365">
    <property type="entry name" value="RecF"/>
    <property type="match status" value="1"/>
</dbReference>
<dbReference type="InterPro" id="IPR018078">
    <property type="entry name" value="DNA-binding_RecF_CS"/>
</dbReference>
<dbReference type="GO" id="GO:0005737">
    <property type="term" value="C:cytoplasm"/>
    <property type="evidence" value="ECO:0007669"/>
    <property type="project" value="UniProtKB-SubCell"/>
</dbReference>
<evidence type="ECO:0000259" key="14">
    <source>
        <dbReference type="Pfam" id="PF02463"/>
    </source>
</evidence>
<dbReference type="InterPro" id="IPR001238">
    <property type="entry name" value="DNA-binding_RecF"/>
</dbReference>
<keyword evidence="9 12" id="KW-0238">DNA-binding</keyword>
<keyword evidence="11 12" id="KW-0742">SOS response</keyword>
<dbReference type="AlphaFoldDB" id="A0AA43XM40"/>
<dbReference type="PANTHER" id="PTHR32182">
    <property type="entry name" value="DNA REPLICATION AND REPAIR PROTEIN RECF"/>
    <property type="match status" value="1"/>
</dbReference>
<dbReference type="InterPro" id="IPR042174">
    <property type="entry name" value="RecF_2"/>
</dbReference>
<keyword evidence="5 12" id="KW-0235">DNA replication</keyword>
<evidence type="ECO:0000256" key="7">
    <source>
        <dbReference type="ARBA" id="ARBA00022763"/>
    </source>
</evidence>
<comment type="subcellular location">
    <subcellularLocation>
        <location evidence="1 12 13">Cytoplasm</location>
    </subcellularLocation>
</comment>
<evidence type="ECO:0000256" key="3">
    <source>
        <dbReference type="ARBA" id="ARBA00020170"/>
    </source>
</evidence>
<organism evidence="15 16">
    <name type="scientific">Isachenkonia alkalipeptolytica</name>
    <dbReference type="NCBI Taxonomy" id="2565777"/>
    <lineage>
        <taxon>Bacteria</taxon>
        <taxon>Bacillati</taxon>
        <taxon>Bacillota</taxon>
        <taxon>Clostridia</taxon>
        <taxon>Eubacteriales</taxon>
        <taxon>Clostridiaceae</taxon>
        <taxon>Isachenkonia</taxon>
    </lineage>
</organism>
<evidence type="ECO:0000256" key="9">
    <source>
        <dbReference type="ARBA" id="ARBA00023125"/>
    </source>
</evidence>
<evidence type="ECO:0000256" key="8">
    <source>
        <dbReference type="ARBA" id="ARBA00022840"/>
    </source>
</evidence>
<feature type="domain" description="RecF/RecN/SMC N-terminal" evidence="14">
    <location>
        <begin position="2"/>
        <end position="353"/>
    </location>
</feature>
<keyword evidence="4 12" id="KW-0963">Cytoplasm</keyword>
<dbReference type="GO" id="GO:0009432">
    <property type="term" value="P:SOS response"/>
    <property type="evidence" value="ECO:0007669"/>
    <property type="project" value="UniProtKB-UniRule"/>
</dbReference>